<dbReference type="GO" id="GO:0016787">
    <property type="term" value="F:hydrolase activity"/>
    <property type="evidence" value="ECO:0007669"/>
    <property type="project" value="UniProtKB-KW"/>
</dbReference>
<name>A0A2A2EX11_9GAMM</name>
<dbReference type="Proteomes" id="UP000217771">
    <property type="component" value="Unassembled WGS sequence"/>
</dbReference>
<dbReference type="Pfam" id="PF05013">
    <property type="entry name" value="FGase"/>
    <property type="match status" value="1"/>
</dbReference>
<evidence type="ECO:0000313" key="1">
    <source>
        <dbReference type="EMBL" id="PAU77208.1"/>
    </source>
</evidence>
<comment type="caution">
    <text evidence="1">The sequence shown here is derived from an EMBL/GenBank/DDBJ whole genome shotgun (WGS) entry which is preliminary data.</text>
</comment>
<dbReference type="AlphaFoldDB" id="A0A2A2EX11"/>
<organism evidence="1 2">
    <name type="scientific">Halomonas salipaludis</name>
    <dbReference type="NCBI Taxonomy" id="2032625"/>
    <lineage>
        <taxon>Bacteria</taxon>
        <taxon>Pseudomonadati</taxon>
        <taxon>Pseudomonadota</taxon>
        <taxon>Gammaproteobacteria</taxon>
        <taxon>Oceanospirillales</taxon>
        <taxon>Halomonadaceae</taxon>
        <taxon>Halomonas</taxon>
    </lineage>
</organism>
<dbReference type="InterPro" id="IPR007709">
    <property type="entry name" value="N-FG_amidohydro"/>
</dbReference>
<protein>
    <submittedName>
        <fullName evidence="1">N-formylglutamate amidohydrolase</fullName>
    </submittedName>
</protein>
<keyword evidence="1" id="KW-0378">Hydrolase</keyword>
<dbReference type="Gene3D" id="3.40.630.40">
    <property type="entry name" value="Zn-dependent exopeptidases"/>
    <property type="match status" value="1"/>
</dbReference>
<keyword evidence="2" id="KW-1185">Reference proteome</keyword>
<accession>A0A2A2EX11</accession>
<gene>
    <name evidence="1" type="ORF">CK498_08130</name>
</gene>
<evidence type="ECO:0000313" key="2">
    <source>
        <dbReference type="Proteomes" id="UP000217771"/>
    </source>
</evidence>
<dbReference type="RefSeq" id="WP_095620381.1">
    <property type="nucleotide sequence ID" value="NZ_NSKB01000003.1"/>
</dbReference>
<dbReference type="OrthoDB" id="9815326at2"/>
<dbReference type="InterPro" id="IPR011227">
    <property type="entry name" value="UCP029730"/>
</dbReference>
<proteinExistence type="predicted"/>
<dbReference type="EMBL" id="NSKB01000003">
    <property type="protein sequence ID" value="PAU77208.1"/>
    <property type="molecule type" value="Genomic_DNA"/>
</dbReference>
<dbReference type="SUPFAM" id="SSF53187">
    <property type="entry name" value="Zn-dependent exopeptidases"/>
    <property type="match status" value="1"/>
</dbReference>
<sequence length="267" mass="30104">MEKSFMVQGHVDQSSCLSYLSDTVLEHNINKKSNVLLICDHASNRIPQGMQHLGLADYQLGRSLAWDIGAWKVAKELSDRLSAPLIGSGYSRLVIDCNRPLEAIDSIPSQTEGVCIPGNIALDDTQRQQRIEYIYWPYHRAIKQQIEAMQEENQCVILISIHSFTSVMQGTERPWHIGITYNKDKRVSSLLLENLSRHAGELCIGDNQPYPVSRETDASIPIHGEKNGLPNVLIEIRQDQLVNTESGERIIEVLYNAIHSTMRSMVV</sequence>
<reference evidence="1 2" key="1">
    <citation type="submission" date="2017-08" db="EMBL/GenBank/DDBJ databases">
        <title>Halomonas alkalisoli sp. nov., isolated from saline alkaline soil.</title>
        <authorList>
            <person name="Wang D."/>
            <person name="Zhang G."/>
        </authorList>
    </citation>
    <scope>NUCLEOTIDE SEQUENCE [LARGE SCALE GENOMIC DNA]</scope>
    <source>
        <strain evidence="1 2">WRN001</strain>
    </source>
</reference>
<dbReference type="PIRSF" id="PIRSF029730">
    <property type="entry name" value="UCP029730"/>
    <property type="match status" value="1"/>
</dbReference>